<evidence type="ECO:0000313" key="2">
    <source>
        <dbReference type="Proteomes" id="UP001151532"/>
    </source>
</evidence>
<dbReference type="EMBL" id="JAPFFK010000005">
    <property type="protein sequence ID" value="KAJ6763252.1"/>
    <property type="molecule type" value="Genomic_DNA"/>
</dbReference>
<sequence length="36" mass="4017">MAKILVAFVMLFVLGASFTIALENLPKLILFINSFM</sequence>
<accession>A0A9Q0WA68</accession>
<organism evidence="1 2">
    <name type="scientific">Salix purpurea</name>
    <name type="common">Purple osier willow</name>
    <dbReference type="NCBI Taxonomy" id="77065"/>
    <lineage>
        <taxon>Eukaryota</taxon>
        <taxon>Viridiplantae</taxon>
        <taxon>Streptophyta</taxon>
        <taxon>Embryophyta</taxon>
        <taxon>Tracheophyta</taxon>
        <taxon>Spermatophyta</taxon>
        <taxon>Magnoliopsida</taxon>
        <taxon>eudicotyledons</taxon>
        <taxon>Gunneridae</taxon>
        <taxon>Pentapetalae</taxon>
        <taxon>rosids</taxon>
        <taxon>fabids</taxon>
        <taxon>Malpighiales</taxon>
        <taxon>Salicaceae</taxon>
        <taxon>Saliceae</taxon>
        <taxon>Salix</taxon>
    </lineage>
</organism>
<name>A0A9Q0WA68_SALPP</name>
<proteinExistence type="predicted"/>
<protein>
    <submittedName>
        <fullName evidence="1">Uncharacterized protein</fullName>
    </submittedName>
</protein>
<gene>
    <name evidence="1" type="ORF">OIU79_023904</name>
</gene>
<comment type="caution">
    <text evidence="1">The sequence shown here is derived from an EMBL/GenBank/DDBJ whole genome shotgun (WGS) entry which is preliminary data.</text>
</comment>
<reference evidence="1" key="1">
    <citation type="submission" date="2022-11" db="EMBL/GenBank/DDBJ databases">
        <authorList>
            <person name="Hyden B.L."/>
            <person name="Feng K."/>
            <person name="Yates T."/>
            <person name="Jawdy S."/>
            <person name="Smart L.B."/>
            <person name="Muchero W."/>
        </authorList>
    </citation>
    <scope>NUCLEOTIDE SEQUENCE</scope>
    <source>
        <tissue evidence="1">Shoot tip</tissue>
    </source>
</reference>
<dbReference type="Proteomes" id="UP001151532">
    <property type="component" value="Chromosome 13"/>
</dbReference>
<dbReference type="OrthoDB" id="1932454at2759"/>
<keyword evidence="2" id="KW-1185">Reference proteome</keyword>
<dbReference type="AlphaFoldDB" id="A0A9Q0WA68"/>
<reference evidence="1" key="2">
    <citation type="journal article" date="2023" name="Int. J. Mol. Sci.">
        <title>De Novo Assembly and Annotation of 11 Diverse Shrub Willow (Salix) Genomes Reveals Novel Gene Organization in Sex-Linked Regions.</title>
        <authorList>
            <person name="Hyden B."/>
            <person name="Feng K."/>
            <person name="Yates T.B."/>
            <person name="Jawdy S."/>
            <person name="Cereghino C."/>
            <person name="Smart L.B."/>
            <person name="Muchero W."/>
        </authorList>
    </citation>
    <scope>NUCLEOTIDE SEQUENCE</scope>
    <source>
        <tissue evidence="1">Shoot tip</tissue>
    </source>
</reference>
<evidence type="ECO:0000313" key="1">
    <source>
        <dbReference type="EMBL" id="KAJ6763252.1"/>
    </source>
</evidence>